<dbReference type="PANTHER" id="PTHR11706:SF33">
    <property type="entry name" value="NATURAL RESISTANCE-ASSOCIATED MACROPHAGE PROTEIN 2"/>
    <property type="match status" value="1"/>
</dbReference>
<dbReference type="PRINTS" id="PR00447">
    <property type="entry name" value="NATRESASSCMP"/>
</dbReference>
<evidence type="ECO:0000256" key="5">
    <source>
        <dbReference type="ARBA" id="ARBA00022989"/>
    </source>
</evidence>
<dbReference type="Pfam" id="PF01566">
    <property type="entry name" value="Nramp"/>
    <property type="match status" value="1"/>
</dbReference>
<feature type="transmembrane region" description="Helical" evidence="7">
    <location>
        <begin position="356"/>
        <end position="380"/>
    </location>
</feature>
<evidence type="ECO:0000256" key="3">
    <source>
        <dbReference type="ARBA" id="ARBA00022692"/>
    </source>
</evidence>
<keyword evidence="5 7" id="KW-1133">Transmembrane helix</keyword>
<proteinExistence type="predicted"/>
<keyword evidence="3 7" id="KW-0812">Transmembrane</keyword>
<evidence type="ECO:0000313" key="9">
    <source>
        <dbReference type="Proteomes" id="UP001295463"/>
    </source>
</evidence>
<keyword evidence="6 7" id="KW-0472">Membrane</keyword>
<comment type="subcellular location">
    <subcellularLocation>
        <location evidence="1">Membrane</location>
        <topology evidence="1">Multi-pass membrane protein</topology>
    </subcellularLocation>
</comment>
<sequence>MKWLEHIGQQASRLASLELFRFIGPGFFVTVGFIDPGNWVTNVAAGAQFGYALLWVVTLSTIILIIIQHNAAHLGIVTGLCLSEAASKFFRPWLRFIMLGSAMAACISTALAELLGAAIGLTMLTGLPLPFGALLSALFSAWMLFSKNYQRLEKWIMGFISLIGLSFIFELCLADISWNNVVTGWVTPTVPHGALPVIMGVLGAVVMPHNIFLHSEVIQSRQWHQQGDDIIRKQLKFEFFDTLFSMGVGWAINSAMIIMAAAVFFSHGITVTELPQVMTTLQPIFGRLAAVVFALGLLFAGLASSVTAAMAGGSVFAGIYREPFDMADPHSRTGLAMTLGGALLAILLLGDPFKGILWSQIALSLQLPLTIVPLIMLTSSREVMGEYANTRYGAAVLWIVGLVVIALNVALLADMAGFPLI</sequence>
<evidence type="ECO:0000256" key="6">
    <source>
        <dbReference type="ARBA" id="ARBA00023136"/>
    </source>
</evidence>
<evidence type="ECO:0000313" key="8">
    <source>
        <dbReference type="EMBL" id="CAH2032259.1"/>
    </source>
</evidence>
<feature type="transmembrane region" description="Helical" evidence="7">
    <location>
        <begin position="332"/>
        <end position="350"/>
    </location>
</feature>
<reference evidence="8 9" key="1">
    <citation type="submission" date="2022-03" db="EMBL/GenBank/DDBJ databases">
        <authorList>
            <person name="Koch H."/>
        </authorList>
    </citation>
    <scope>NUCLEOTIDE SEQUENCE [LARGE SCALE GENOMIC DNA]</scope>
    <source>
        <strain evidence="8 9">G1</strain>
    </source>
</reference>
<keyword evidence="9" id="KW-1185">Reference proteome</keyword>
<feature type="transmembrane region" description="Helical" evidence="7">
    <location>
        <begin position="12"/>
        <end position="34"/>
    </location>
</feature>
<feature type="transmembrane region" description="Helical" evidence="7">
    <location>
        <begin position="96"/>
        <end position="121"/>
    </location>
</feature>
<feature type="transmembrane region" description="Helical" evidence="7">
    <location>
        <begin position="157"/>
        <end position="178"/>
    </location>
</feature>
<evidence type="ECO:0000256" key="1">
    <source>
        <dbReference type="ARBA" id="ARBA00004141"/>
    </source>
</evidence>
<dbReference type="PANTHER" id="PTHR11706">
    <property type="entry name" value="SOLUTE CARRIER PROTEIN FAMILY 11 MEMBER"/>
    <property type="match status" value="1"/>
</dbReference>
<evidence type="ECO:0000256" key="7">
    <source>
        <dbReference type="SAM" id="Phobius"/>
    </source>
</evidence>
<evidence type="ECO:0000256" key="4">
    <source>
        <dbReference type="ARBA" id="ARBA00022847"/>
    </source>
</evidence>
<evidence type="ECO:0000256" key="2">
    <source>
        <dbReference type="ARBA" id="ARBA00022448"/>
    </source>
</evidence>
<keyword evidence="4" id="KW-0769">Symport</keyword>
<gene>
    <name evidence="8" type="ORF">GEAMG1_2423</name>
</gene>
<dbReference type="InterPro" id="IPR001046">
    <property type="entry name" value="NRAMP_fam"/>
</dbReference>
<feature type="transmembrane region" description="Helical" evidence="7">
    <location>
        <begin position="289"/>
        <end position="320"/>
    </location>
</feature>
<feature type="transmembrane region" description="Helical" evidence="7">
    <location>
        <begin position="392"/>
        <end position="413"/>
    </location>
</feature>
<feature type="transmembrane region" description="Helical" evidence="7">
    <location>
        <begin position="242"/>
        <end position="269"/>
    </location>
</feature>
<protein>
    <submittedName>
        <fullName evidence="8">Manganese transport protein</fullName>
    </submittedName>
</protein>
<dbReference type="Proteomes" id="UP001295463">
    <property type="component" value="Chromosome"/>
</dbReference>
<feature type="transmembrane region" description="Helical" evidence="7">
    <location>
        <begin position="46"/>
        <end position="67"/>
    </location>
</feature>
<dbReference type="EMBL" id="OW150024">
    <property type="protein sequence ID" value="CAH2032259.1"/>
    <property type="molecule type" value="Genomic_DNA"/>
</dbReference>
<feature type="transmembrane region" description="Helical" evidence="7">
    <location>
        <begin position="190"/>
        <end position="213"/>
    </location>
</feature>
<accession>A0ABN8HHI3</accession>
<dbReference type="NCBIfam" id="NF037982">
    <property type="entry name" value="Nramp_1"/>
    <property type="match status" value="1"/>
</dbReference>
<keyword evidence="2" id="KW-0813">Transport</keyword>
<organism evidence="8 9">
    <name type="scientific">Trichlorobacter ammonificans</name>
    <dbReference type="NCBI Taxonomy" id="2916410"/>
    <lineage>
        <taxon>Bacteria</taxon>
        <taxon>Pseudomonadati</taxon>
        <taxon>Thermodesulfobacteriota</taxon>
        <taxon>Desulfuromonadia</taxon>
        <taxon>Geobacterales</taxon>
        <taxon>Geobacteraceae</taxon>
        <taxon>Trichlorobacter</taxon>
    </lineage>
</organism>
<dbReference type="RefSeq" id="WP_305733023.1">
    <property type="nucleotide sequence ID" value="NZ_OW150024.1"/>
</dbReference>
<name>A0ABN8HHI3_9BACT</name>
<feature type="transmembrane region" description="Helical" evidence="7">
    <location>
        <begin position="127"/>
        <end position="145"/>
    </location>
</feature>